<accession>A0ABW1DLB2</accession>
<feature type="region of interest" description="Disordered" evidence="1">
    <location>
        <begin position="69"/>
        <end position="93"/>
    </location>
</feature>
<sequence length="93" mass="9799">MLGDPRAGYGVAQPALGQQLREFQGQPDRDYPGAQVTFRGWPLYLCDLTRNPAAAGVPGLWARASVDLRPFGLGDEPPGDDLPGNPTVPTGGP</sequence>
<organism evidence="2 3">
    <name type="scientific">Deinococcus petrolearius</name>
    <dbReference type="NCBI Taxonomy" id="1751295"/>
    <lineage>
        <taxon>Bacteria</taxon>
        <taxon>Thermotogati</taxon>
        <taxon>Deinococcota</taxon>
        <taxon>Deinococci</taxon>
        <taxon>Deinococcales</taxon>
        <taxon>Deinococcaceae</taxon>
        <taxon>Deinococcus</taxon>
    </lineage>
</organism>
<reference evidence="3" key="1">
    <citation type="journal article" date="2019" name="Int. J. Syst. Evol. Microbiol.">
        <title>The Global Catalogue of Microorganisms (GCM) 10K type strain sequencing project: providing services to taxonomists for standard genome sequencing and annotation.</title>
        <authorList>
            <consortium name="The Broad Institute Genomics Platform"/>
            <consortium name="The Broad Institute Genome Sequencing Center for Infectious Disease"/>
            <person name="Wu L."/>
            <person name="Ma J."/>
        </authorList>
    </citation>
    <scope>NUCLEOTIDE SEQUENCE [LARGE SCALE GENOMIC DNA]</scope>
    <source>
        <strain evidence="3">CGMCC 1.15053</strain>
    </source>
</reference>
<dbReference type="Proteomes" id="UP001595979">
    <property type="component" value="Unassembled WGS sequence"/>
</dbReference>
<dbReference type="EMBL" id="JBHSOH010000012">
    <property type="protein sequence ID" value="MFC5848927.1"/>
    <property type="molecule type" value="Genomic_DNA"/>
</dbReference>
<protein>
    <submittedName>
        <fullName evidence="2">Uncharacterized protein</fullName>
    </submittedName>
</protein>
<evidence type="ECO:0000256" key="1">
    <source>
        <dbReference type="SAM" id="MobiDB-lite"/>
    </source>
</evidence>
<dbReference type="RefSeq" id="WP_380049433.1">
    <property type="nucleotide sequence ID" value="NZ_JBHSOH010000012.1"/>
</dbReference>
<proteinExistence type="predicted"/>
<keyword evidence="3" id="KW-1185">Reference proteome</keyword>
<comment type="caution">
    <text evidence="2">The sequence shown here is derived from an EMBL/GenBank/DDBJ whole genome shotgun (WGS) entry which is preliminary data.</text>
</comment>
<name>A0ABW1DLB2_9DEIO</name>
<gene>
    <name evidence="2" type="ORF">ACFPQ6_11460</name>
</gene>
<evidence type="ECO:0000313" key="3">
    <source>
        <dbReference type="Proteomes" id="UP001595979"/>
    </source>
</evidence>
<evidence type="ECO:0000313" key="2">
    <source>
        <dbReference type="EMBL" id="MFC5848927.1"/>
    </source>
</evidence>